<sequence>MARVTFYVVSNAAPAALLTAACQLIAQQFNQRRRIVVFNQDQTQAEAIDELLWQIPAERFIPHNLIGEGPLAGTPVLLGWDQPAAELSKQRNVVFNLRQQVPELTRQIQEIIDFVPADENGKELARERYRHYRQLGMQLATLPAPE</sequence>
<reference evidence="3" key="1">
    <citation type="journal article" date="2018" name="Front. Microbiol.">
        <title>Genome-Based Analysis Reveals the Taxonomy and Diversity of the Family Idiomarinaceae.</title>
        <authorList>
            <person name="Liu Y."/>
            <person name="Lai Q."/>
            <person name="Shao Z."/>
        </authorList>
    </citation>
    <scope>NUCLEOTIDE SEQUENCE [LARGE SCALE GENOMIC DNA]</scope>
    <source>
        <strain evidence="3">GBPy7</strain>
    </source>
</reference>
<dbReference type="SUPFAM" id="SSF102400">
    <property type="entry name" value="DNA polymerase III chi subunit"/>
    <property type="match status" value="1"/>
</dbReference>
<dbReference type="PANTHER" id="PTHR38767">
    <property type="entry name" value="DNA POLYMERASE III SUBUNIT CHI"/>
    <property type="match status" value="1"/>
</dbReference>
<dbReference type="Proteomes" id="UP000288395">
    <property type="component" value="Unassembled WGS sequence"/>
</dbReference>
<evidence type="ECO:0000313" key="2">
    <source>
        <dbReference type="EMBL" id="RUO20014.1"/>
    </source>
</evidence>
<keyword evidence="1" id="KW-0812">Transmembrane</keyword>
<feature type="transmembrane region" description="Helical" evidence="1">
    <location>
        <begin position="6"/>
        <end position="26"/>
    </location>
</feature>
<evidence type="ECO:0000256" key="1">
    <source>
        <dbReference type="SAM" id="Phobius"/>
    </source>
</evidence>
<dbReference type="GO" id="GO:0006260">
    <property type="term" value="P:DNA replication"/>
    <property type="evidence" value="ECO:0007669"/>
    <property type="project" value="InterPro"/>
</dbReference>
<dbReference type="GO" id="GO:0003677">
    <property type="term" value="F:DNA binding"/>
    <property type="evidence" value="ECO:0007669"/>
    <property type="project" value="InterPro"/>
</dbReference>
<protein>
    <submittedName>
        <fullName evidence="2">DNA polymerase III subunit chi</fullName>
    </submittedName>
</protein>
<gene>
    <name evidence="2" type="ORF">CWE08_08860</name>
</gene>
<accession>A0A432VU34</accession>
<proteinExistence type="predicted"/>
<dbReference type="PROSITE" id="PS51257">
    <property type="entry name" value="PROKAR_LIPOPROTEIN"/>
    <property type="match status" value="1"/>
</dbReference>
<dbReference type="GO" id="GO:0003887">
    <property type="term" value="F:DNA-directed DNA polymerase activity"/>
    <property type="evidence" value="ECO:0007669"/>
    <property type="project" value="InterPro"/>
</dbReference>
<name>A0A432VU34_9GAMM</name>
<keyword evidence="1" id="KW-1133">Transmembrane helix</keyword>
<dbReference type="RefSeq" id="WP_126767601.1">
    <property type="nucleotide sequence ID" value="NZ_PIPJ01000006.1"/>
</dbReference>
<dbReference type="Gene3D" id="3.40.50.10110">
    <property type="entry name" value="DNA polymerase III subunit chi"/>
    <property type="match status" value="1"/>
</dbReference>
<dbReference type="InterPro" id="IPR007459">
    <property type="entry name" value="DNA_pol3_chi"/>
</dbReference>
<dbReference type="OrthoDB" id="5297568at2"/>
<dbReference type="InterPro" id="IPR036768">
    <property type="entry name" value="PolIII_chi_sf"/>
</dbReference>
<evidence type="ECO:0000313" key="3">
    <source>
        <dbReference type="Proteomes" id="UP000288395"/>
    </source>
</evidence>
<dbReference type="EMBL" id="PIPJ01000006">
    <property type="protein sequence ID" value="RUO20014.1"/>
    <property type="molecule type" value="Genomic_DNA"/>
</dbReference>
<dbReference type="Pfam" id="PF04364">
    <property type="entry name" value="DNA_pol3_chi"/>
    <property type="match status" value="1"/>
</dbReference>
<keyword evidence="3" id="KW-1185">Reference proteome</keyword>
<dbReference type="AlphaFoldDB" id="A0A432VU34"/>
<dbReference type="GO" id="GO:0032298">
    <property type="term" value="P:positive regulation of DNA-templated DNA replication initiation"/>
    <property type="evidence" value="ECO:0007669"/>
    <property type="project" value="TreeGrafter"/>
</dbReference>
<keyword evidence="1" id="KW-0472">Membrane</keyword>
<organism evidence="2 3">
    <name type="scientific">Aliidiomarina iranensis</name>
    <dbReference type="NCBI Taxonomy" id="1434071"/>
    <lineage>
        <taxon>Bacteria</taxon>
        <taxon>Pseudomonadati</taxon>
        <taxon>Pseudomonadota</taxon>
        <taxon>Gammaproteobacteria</taxon>
        <taxon>Alteromonadales</taxon>
        <taxon>Idiomarinaceae</taxon>
        <taxon>Aliidiomarina</taxon>
    </lineage>
</organism>
<dbReference type="PANTHER" id="PTHR38767:SF1">
    <property type="entry name" value="DNA POLYMERASE III SUBUNIT CHI"/>
    <property type="match status" value="1"/>
</dbReference>
<comment type="caution">
    <text evidence="2">The sequence shown here is derived from an EMBL/GenBank/DDBJ whole genome shotgun (WGS) entry which is preliminary data.</text>
</comment>